<organism evidence="2 3">
    <name type="scientific">Armillaria tabescens</name>
    <name type="common">Ringless honey mushroom</name>
    <name type="synonym">Agaricus tabescens</name>
    <dbReference type="NCBI Taxonomy" id="1929756"/>
    <lineage>
        <taxon>Eukaryota</taxon>
        <taxon>Fungi</taxon>
        <taxon>Dikarya</taxon>
        <taxon>Basidiomycota</taxon>
        <taxon>Agaricomycotina</taxon>
        <taxon>Agaricomycetes</taxon>
        <taxon>Agaricomycetidae</taxon>
        <taxon>Agaricales</taxon>
        <taxon>Marasmiineae</taxon>
        <taxon>Physalacriaceae</taxon>
        <taxon>Desarmillaria</taxon>
    </lineage>
</organism>
<reference evidence="2" key="1">
    <citation type="submission" date="2023-06" db="EMBL/GenBank/DDBJ databases">
        <authorList>
            <consortium name="Lawrence Berkeley National Laboratory"/>
            <person name="Ahrendt S."/>
            <person name="Sahu N."/>
            <person name="Indic B."/>
            <person name="Wong-Bajracharya J."/>
            <person name="Merenyi Z."/>
            <person name="Ke H.-M."/>
            <person name="Monk M."/>
            <person name="Kocsube S."/>
            <person name="Drula E."/>
            <person name="Lipzen A."/>
            <person name="Balint B."/>
            <person name="Henrissat B."/>
            <person name="Andreopoulos B."/>
            <person name="Martin F.M."/>
            <person name="Harder C.B."/>
            <person name="Rigling D."/>
            <person name="Ford K.L."/>
            <person name="Foster G.D."/>
            <person name="Pangilinan J."/>
            <person name="Papanicolaou A."/>
            <person name="Barry K."/>
            <person name="LaButti K."/>
            <person name="Viragh M."/>
            <person name="Koriabine M."/>
            <person name="Yan M."/>
            <person name="Riley R."/>
            <person name="Champramary S."/>
            <person name="Plett K.L."/>
            <person name="Tsai I.J."/>
            <person name="Slot J."/>
            <person name="Sipos G."/>
            <person name="Plett J."/>
            <person name="Nagy L.G."/>
            <person name="Grigoriev I.V."/>
        </authorList>
    </citation>
    <scope>NUCLEOTIDE SEQUENCE</scope>
    <source>
        <strain evidence="2">CCBAS 213</strain>
    </source>
</reference>
<comment type="caution">
    <text evidence="2">The sequence shown here is derived from an EMBL/GenBank/DDBJ whole genome shotgun (WGS) entry which is preliminary data.</text>
</comment>
<name>A0AA39KBD1_ARMTA</name>
<dbReference type="Pfam" id="PF11563">
    <property type="entry name" value="Protoglobin"/>
    <property type="match status" value="1"/>
</dbReference>
<evidence type="ECO:0000259" key="1">
    <source>
        <dbReference type="Pfam" id="PF11563"/>
    </source>
</evidence>
<accession>A0AA39KBD1</accession>
<gene>
    <name evidence="2" type="ORF">EV420DRAFT_1620849</name>
</gene>
<dbReference type="GeneID" id="85359169"/>
<keyword evidence="3" id="KW-1185">Reference proteome</keyword>
<dbReference type="GO" id="GO:0019825">
    <property type="term" value="F:oxygen binding"/>
    <property type="evidence" value="ECO:0007669"/>
    <property type="project" value="InterPro"/>
</dbReference>
<dbReference type="Gene3D" id="1.10.490.10">
    <property type="entry name" value="Globins"/>
    <property type="match status" value="1"/>
</dbReference>
<sequence>MALQHVDPATLDDLQTRVQYLRNFIEFTQADADVLHAAKPVVGPLVPDLVDRVYNKLLSFDITAAAFTPKQTGQDGDDASEAKVDELNHDHPNIKFRKDFLRGYLVKLVSLDYNKPEAWAYLDKVGIMHTGVPGFAHRKKKPALRVEYIHCALLLGLVEDMLVDAVILHPDIDLKTKHAVCRAVNKLLWIQNDLFARHYLEDEKLNTSRIVVLRPWRTMCHVLYVALL</sequence>
<feature type="domain" description="Globin-sensor" evidence="1">
    <location>
        <begin position="15"/>
        <end position="204"/>
    </location>
</feature>
<dbReference type="InterPro" id="IPR044398">
    <property type="entry name" value="Globin-sensor_dom"/>
</dbReference>
<protein>
    <submittedName>
        <fullName evidence="2">Protoglobin-domain-containing protein</fullName>
    </submittedName>
</protein>
<dbReference type="GO" id="GO:0020037">
    <property type="term" value="F:heme binding"/>
    <property type="evidence" value="ECO:0007669"/>
    <property type="project" value="InterPro"/>
</dbReference>
<dbReference type="EMBL" id="JAUEPS010000019">
    <property type="protein sequence ID" value="KAK0458032.1"/>
    <property type="molecule type" value="Genomic_DNA"/>
</dbReference>
<dbReference type="RefSeq" id="XP_060330324.1">
    <property type="nucleotide sequence ID" value="XM_060475621.1"/>
</dbReference>
<dbReference type="AlphaFoldDB" id="A0AA39KBD1"/>
<evidence type="ECO:0000313" key="3">
    <source>
        <dbReference type="Proteomes" id="UP001175211"/>
    </source>
</evidence>
<dbReference type="Proteomes" id="UP001175211">
    <property type="component" value="Unassembled WGS sequence"/>
</dbReference>
<dbReference type="PANTHER" id="PTHR42071:SF1">
    <property type="entry name" value="GLOBIN-SENSOR DOMAIN-CONTAINING PROTEIN"/>
    <property type="match status" value="1"/>
</dbReference>
<dbReference type="InterPro" id="IPR012292">
    <property type="entry name" value="Globin/Proto"/>
</dbReference>
<dbReference type="PANTHER" id="PTHR42071">
    <property type="entry name" value="PROTOGLOBIN DOMAIN-CONTAINING PROTEIN"/>
    <property type="match status" value="1"/>
</dbReference>
<evidence type="ECO:0000313" key="2">
    <source>
        <dbReference type="EMBL" id="KAK0458032.1"/>
    </source>
</evidence>
<proteinExistence type="predicted"/>